<sequence>MMLVSPFHADYEFLTRPYHEETPELWNTEGAGLAGLDQEGAATLLEESFEVVDAASAIEQCDSLETEAGLWPDSSLVAGHVPAVSMFAGSAVAAGFDCCRIINILTSARAGGLYKGA</sequence>
<organism evidence="1 2">
    <name type="scientific">Actinomyces johnsonii F0510</name>
    <dbReference type="NCBI Taxonomy" id="1227262"/>
    <lineage>
        <taxon>Bacteria</taxon>
        <taxon>Bacillati</taxon>
        <taxon>Actinomycetota</taxon>
        <taxon>Actinomycetes</taxon>
        <taxon>Actinomycetales</taxon>
        <taxon>Actinomycetaceae</taxon>
        <taxon>Actinomyces</taxon>
    </lineage>
</organism>
<dbReference type="OrthoDB" id="3249854at2"/>
<dbReference type="RefSeq" id="WP_021605367.1">
    <property type="nucleotide sequence ID" value="NZ_KE951580.1"/>
</dbReference>
<dbReference type="Proteomes" id="UP000016498">
    <property type="component" value="Unassembled WGS sequence"/>
</dbReference>
<accession>U1RSM0</accession>
<dbReference type="HOGENOM" id="CLU_2079696_0_0_11"/>
<dbReference type="EMBL" id="AWSD01000065">
    <property type="protein sequence ID" value="ERH21437.1"/>
    <property type="molecule type" value="Genomic_DNA"/>
</dbReference>
<gene>
    <name evidence="1" type="ORF">HMPREF1549_00637</name>
</gene>
<comment type="caution">
    <text evidence="1">The sequence shown here is derived from an EMBL/GenBank/DDBJ whole genome shotgun (WGS) entry which is preliminary data.</text>
</comment>
<proteinExistence type="predicted"/>
<protein>
    <submittedName>
        <fullName evidence="1">Uncharacterized protein</fullName>
    </submittedName>
</protein>
<evidence type="ECO:0000313" key="1">
    <source>
        <dbReference type="EMBL" id="ERH21437.1"/>
    </source>
</evidence>
<name>U1RSM0_9ACTO</name>
<dbReference type="PATRIC" id="fig|1227262.3.peg.503"/>
<reference evidence="1 2" key="1">
    <citation type="submission" date="2013-06" db="EMBL/GenBank/DDBJ databases">
        <authorList>
            <person name="Weinstock G."/>
            <person name="Sodergren E."/>
            <person name="Lobos E.A."/>
            <person name="Fulton L."/>
            <person name="Fulton R."/>
            <person name="Courtney L."/>
            <person name="Fronick C."/>
            <person name="O'Laughlin M."/>
            <person name="Godfrey J."/>
            <person name="Wilson R.M."/>
            <person name="Miner T."/>
            <person name="Farmer C."/>
            <person name="Delehaunty K."/>
            <person name="Cordes M."/>
            <person name="Minx P."/>
            <person name="Tomlinson C."/>
            <person name="Chen J."/>
            <person name="Wollam A."/>
            <person name="Pepin K.H."/>
            <person name="Bhonagiri V."/>
            <person name="Zhang X."/>
            <person name="Warren W."/>
            <person name="Mitreva M."/>
            <person name="Mardis E.R."/>
            <person name="Wilson R.K."/>
        </authorList>
    </citation>
    <scope>NUCLEOTIDE SEQUENCE [LARGE SCALE GENOMIC DNA]</scope>
    <source>
        <strain evidence="1 2">F0510</strain>
    </source>
</reference>
<evidence type="ECO:0000313" key="2">
    <source>
        <dbReference type="Proteomes" id="UP000016498"/>
    </source>
</evidence>
<dbReference type="AlphaFoldDB" id="U1RSM0"/>